<evidence type="ECO:0000256" key="2">
    <source>
        <dbReference type="SAM" id="SignalP"/>
    </source>
</evidence>
<keyword evidence="2" id="KW-0732">Signal</keyword>
<dbReference type="PANTHER" id="PTHR43301:SF8">
    <property type="entry name" value="ARABINOSIDASE-RELATED"/>
    <property type="match status" value="1"/>
</dbReference>
<feature type="chain" id="PRO_5020526521" description="Glycoside hydrolase family 43 protein" evidence="2">
    <location>
        <begin position="16"/>
        <end position="733"/>
    </location>
</feature>
<gene>
    <name evidence="3" type="ORF">AA0113_g9627</name>
</gene>
<keyword evidence="4" id="KW-1185">Reference proteome</keyword>
<evidence type="ECO:0000313" key="4">
    <source>
        <dbReference type="Proteomes" id="UP000293823"/>
    </source>
</evidence>
<dbReference type="OrthoDB" id="19657at2759"/>
<proteinExistence type="predicted"/>
<dbReference type="CDD" id="cd08983">
    <property type="entry name" value="GH43_Bt3655-like"/>
    <property type="match status" value="1"/>
</dbReference>
<evidence type="ECO:0000313" key="3">
    <source>
        <dbReference type="EMBL" id="RYO52057.1"/>
    </source>
</evidence>
<dbReference type="EMBL" id="PEJP01000045">
    <property type="protein sequence ID" value="RYO52057.1"/>
    <property type="molecule type" value="Genomic_DNA"/>
</dbReference>
<comment type="caution">
    <text evidence="3">The sequence shown here is derived from an EMBL/GenBank/DDBJ whole genome shotgun (WGS) entry which is preliminary data.</text>
</comment>
<reference evidence="4" key="1">
    <citation type="journal article" date="2019" name="bioRxiv">
        <title>Genomics, evolutionary history and diagnostics of the Alternaria alternata species group including apple and Asian pear pathotypes.</title>
        <authorList>
            <person name="Armitage A.D."/>
            <person name="Cockerton H.M."/>
            <person name="Sreenivasaprasad S."/>
            <person name="Woodhall J.W."/>
            <person name="Lane C.R."/>
            <person name="Harrison R.J."/>
            <person name="Clarkson J.P."/>
        </authorList>
    </citation>
    <scope>NUCLEOTIDE SEQUENCE [LARGE SCALE GENOMIC DNA]</scope>
    <source>
        <strain evidence="4">RGR 97.0016</strain>
    </source>
</reference>
<feature type="region of interest" description="Disordered" evidence="1">
    <location>
        <begin position="695"/>
        <end position="717"/>
    </location>
</feature>
<dbReference type="PANTHER" id="PTHR43301">
    <property type="entry name" value="ARABINAN ENDO-1,5-ALPHA-L-ARABINOSIDASE"/>
    <property type="match status" value="1"/>
</dbReference>
<dbReference type="SUPFAM" id="SSF75005">
    <property type="entry name" value="Arabinanase/levansucrase/invertase"/>
    <property type="match status" value="1"/>
</dbReference>
<evidence type="ECO:0000256" key="1">
    <source>
        <dbReference type="SAM" id="MobiDB-lite"/>
    </source>
</evidence>
<protein>
    <recommendedName>
        <fullName evidence="5">Glycoside hydrolase family 43 protein</fullName>
    </recommendedName>
</protein>
<dbReference type="InterPro" id="IPR050727">
    <property type="entry name" value="GH43_arabinanases"/>
</dbReference>
<feature type="signal peptide" evidence="2">
    <location>
        <begin position="1"/>
        <end position="15"/>
    </location>
</feature>
<dbReference type="Gene3D" id="2.115.10.20">
    <property type="entry name" value="Glycosyl hydrolase domain, family 43"/>
    <property type="match status" value="1"/>
</dbReference>
<name>A0A4Q4R6R5_9PLEO</name>
<sequence>MRLLTLCTLLPSVLALPSQTLDFARYGIAPRADSSLTNYLGVFFLGDKPSVYFYLSNGNNANSMVAMNKGQPVIIPTKGTQGVRDPAIISGGAAEAGKKWYIIGTDLDIGKTTWDASQRTGSRGIFVWESTDLVTWTNERLVTVEDSTAGMVWAPSAIWDEAKGQYFVHWASKFYPTSDPQHTGAPSSIRIRYAYTKDFKTFSAPQDYINRSPTNIIDQEFLALGNNAYARFLKDESAKTVFTEISTNGLFGTWSRPAGANAIIASGVEGPAPYWDNQVAGKAHLLLDFYGADGYRPYESSDVKGGKWTASDRSAWPQNLRHGSVLGVNATQVVALKKKWSVMKLFFYCRLAILIASVASRIAPGPDLHQNLTIVNSSSTFLTATVNPADHDAIWHKAYCRGAALVKAMSLDEQNSTRMLGWPYTQSPWDGDLKLELRKWGYLDDDNHHAMNDNSCDFSKHHIRSAFDALGIDPRSALKGGPNHCFMLEHRFGSTIILDKNGEMPSISKQRYEADGKIYRVTGAYSKLGINRKDGIVYFLDRTSPEKSAQTVWDQEQIDKADLPALRSSSDLAWGMWNRIEGEPSIKMIMSLNIINDETVDVIIPRALKAMGKTEVEKWPGTDLIVGANGGAEAEAALALIGSPNGLGAGYFLLQHKRQLGGDNFIWKIKIFKGDDDDEYYDDPALFFYIDKHTPPMPDPDDTPGSPMEEAKAVRRSKDGKNFIRTHKIWAKL</sequence>
<evidence type="ECO:0008006" key="5">
    <source>
        <dbReference type="Google" id="ProtNLM"/>
    </source>
</evidence>
<dbReference type="InterPro" id="IPR023296">
    <property type="entry name" value="Glyco_hydro_beta-prop_sf"/>
</dbReference>
<accession>A0A4Q4R6R5</accession>
<dbReference type="Proteomes" id="UP000293823">
    <property type="component" value="Unassembled WGS sequence"/>
</dbReference>
<dbReference type="AlphaFoldDB" id="A0A4Q4R6R5"/>
<organism evidence="3 4">
    <name type="scientific">Alternaria arborescens</name>
    <dbReference type="NCBI Taxonomy" id="156630"/>
    <lineage>
        <taxon>Eukaryota</taxon>
        <taxon>Fungi</taxon>
        <taxon>Dikarya</taxon>
        <taxon>Ascomycota</taxon>
        <taxon>Pezizomycotina</taxon>
        <taxon>Dothideomycetes</taxon>
        <taxon>Pleosporomycetidae</taxon>
        <taxon>Pleosporales</taxon>
        <taxon>Pleosporineae</taxon>
        <taxon>Pleosporaceae</taxon>
        <taxon>Alternaria</taxon>
        <taxon>Alternaria sect. Alternaria</taxon>
    </lineage>
</organism>